<gene>
    <name evidence="1" type="ORF">BO66DRAFT_356394</name>
</gene>
<reference evidence="1" key="1">
    <citation type="submission" date="2018-02" db="EMBL/GenBank/DDBJ databases">
        <title>The genomes of Aspergillus section Nigri reveals drivers in fungal speciation.</title>
        <authorList>
            <consortium name="DOE Joint Genome Institute"/>
            <person name="Vesth T.C."/>
            <person name="Nybo J."/>
            <person name="Theobald S."/>
            <person name="Brandl J."/>
            <person name="Frisvad J.C."/>
            <person name="Nielsen K.F."/>
            <person name="Lyhne E.K."/>
            <person name="Kogle M.E."/>
            <person name="Kuo A."/>
            <person name="Riley R."/>
            <person name="Clum A."/>
            <person name="Nolan M."/>
            <person name="Lipzen A."/>
            <person name="Salamov A."/>
            <person name="Henrissat B."/>
            <person name="Wiebenga A."/>
            <person name="De vries R.P."/>
            <person name="Grigoriev I.V."/>
            <person name="Mortensen U.H."/>
            <person name="Andersen M.R."/>
            <person name="Baker S.E."/>
        </authorList>
    </citation>
    <scope>NUCLEOTIDE SEQUENCE</scope>
    <source>
        <strain evidence="1">CBS 121060</strain>
    </source>
</reference>
<accession>A0ACD1GYY6</accession>
<evidence type="ECO:0000313" key="2">
    <source>
        <dbReference type="Proteomes" id="UP000249661"/>
    </source>
</evidence>
<dbReference type="Proteomes" id="UP000249661">
    <property type="component" value="Unassembled WGS sequence"/>
</dbReference>
<evidence type="ECO:0000313" key="1">
    <source>
        <dbReference type="EMBL" id="RAH66692.1"/>
    </source>
</evidence>
<protein>
    <submittedName>
        <fullName evidence="1">Uncharacterized protein</fullName>
    </submittedName>
</protein>
<dbReference type="EMBL" id="KZ824980">
    <property type="protein sequence ID" value="RAH66692.1"/>
    <property type="molecule type" value="Genomic_DNA"/>
</dbReference>
<keyword evidence="2" id="KW-1185">Reference proteome</keyword>
<name>A0ACD1GYY6_9EURO</name>
<feature type="non-terminal residue" evidence="1">
    <location>
        <position position="697"/>
    </location>
</feature>
<sequence>MLVRFPSSILVSSDLIFCCVLIITIHDTMQSDDSSSNEDPTLTRSSWCGLPAQLIYAGLSEPVTDEQGRLTVAVAIRNATQLIDFFTHHFHNAVEGTQIPCHAISELLSHLRGYGEKHQEKFIAVGLPEGLVQKCPGLCSRLWHDLDTLPLVLKYKDHPRQPDEQGSLSIFSSWKEKTADEQADSMARKCLRSFGVGHLIHNQIHFNGMVDVDRSFCIRFAEAEGYQRTVSPELWALVQGLAKDLVERKVKIAFFSMTCQGKPDVHTRHALLRLGHVLGVDIRWYVPKPRPNILQLIRKMEDLMEGLAGPDVSLDTDDQLQIMEFAYENARRYWLEEHGPLRSRQQGGADVVVIDSAPLLTLALLAKQHDPHRPVVFENRLHAPPDVLRQQSTHPQAIAWQFVQTKLEHVDTLVTTLPRELAPSVMSEASVGYISPSVDQLDGLNKPLTDADMTFYGQELNSLCRTFGNPVVHYPREQYILSLSQLRPGDGTLALLDAYAAFCTIAWTDDPKLPLPKLLICHHGPAQRSQSSPHHDRLFSHVQSKMRRFASRICIVQISPQDQVWNTLLSNARVVVQLSLCQGIPEVLLWAMQKQKPVVTTAAGGSFFAAHEELKERMFLVEDGANTTDAVAQHLYGLFSTEKSAGERATSSARQDLPERFTTVGNAACWLFLASCLSRETTFRLSGEDIATLARQV</sequence>
<proteinExistence type="predicted"/>
<organism evidence="1 2">
    <name type="scientific">Aspergillus aculeatinus CBS 121060</name>
    <dbReference type="NCBI Taxonomy" id="1448322"/>
    <lineage>
        <taxon>Eukaryota</taxon>
        <taxon>Fungi</taxon>
        <taxon>Dikarya</taxon>
        <taxon>Ascomycota</taxon>
        <taxon>Pezizomycotina</taxon>
        <taxon>Eurotiomycetes</taxon>
        <taxon>Eurotiomycetidae</taxon>
        <taxon>Eurotiales</taxon>
        <taxon>Aspergillaceae</taxon>
        <taxon>Aspergillus</taxon>
        <taxon>Aspergillus subgen. Circumdati</taxon>
    </lineage>
</organism>